<dbReference type="InterPro" id="IPR007278">
    <property type="entry name" value="DUF397"/>
</dbReference>
<feature type="domain" description="DUF397" evidence="1">
    <location>
        <begin position="21"/>
        <end position="47"/>
    </location>
</feature>
<sequence>MDPQRGPGGLRRGRDRTWLRRVRDSKDRGGSVLTFSRSQWAEFVTLLREQS</sequence>
<organism evidence="2 3">
    <name type="scientific">Saccharopolyspora rosea</name>
    <dbReference type="NCBI Taxonomy" id="524884"/>
    <lineage>
        <taxon>Bacteria</taxon>
        <taxon>Bacillati</taxon>
        <taxon>Actinomycetota</taxon>
        <taxon>Actinomycetes</taxon>
        <taxon>Pseudonocardiales</taxon>
        <taxon>Pseudonocardiaceae</taxon>
        <taxon>Saccharopolyspora</taxon>
    </lineage>
</organism>
<reference evidence="3" key="1">
    <citation type="journal article" date="2019" name="Int. J. Syst. Evol. Microbiol.">
        <title>The Global Catalogue of Microorganisms (GCM) 10K type strain sequencing project: providing services to taxonomists for standard genome sequencing and annotation.</title>
        <authorList>
            <consortium name="The Broad Institute Genomics Platform"/>
            <consortium name="The Broad Institute Genome Sequencing Center for Infectious Disease"/>
            <person name="Wu L."/>
            <person name="Ma J."/>
        </authorList>
    </citation>
    <scope>NUCLEOTIDE SEQUENCE [LARGE SCALE GENOMIC DNA]</scope>
    <source>
        <strain evidence="3">CCUG 56401</strain>
    </source>
</reference>
<dbReference type="Proteomes" id="UP001597018">
    <property type="component" value="Unassembled WGS sequence"/>
</dbReference>
<dbReference type="RefSeq" id="WP_380756920.1">
    <property type="nucleotide sequence ID" value="NZ_BAABLT010000033.1"/>
</dbReference>
<dbReference type="Pfam" id="PF04149">
    <property type="entry name" value="DUF397"/>
    <property type="match status" value="1"/>
</dbReference>
<keyword evidence="3" id="KW-1185">Reference proteome</keyword>
<comment type="caution">
    <text evidence="2">The sequence shown here is derived from an EMBL/GenBank/DDBJ whole genome shotgun (WGS) entry which is preliminary data.</text>
</comment>
<accession>A0ABW3FRZ2</accession>
<evidence type="ECO:0000313" key="3">
    <source>
        <dbReference type="Proteomes" id="UP001597018"/>
    </source>
</evidence>
<name>A0ABW3FRZ2_9PSEU</name>
<evidence type="ECO:0000313" key="2">
    <source>
        <dbReference type="EMBL" id="MFD0919032.1"/>
    </source>
</evidence>
<proteinExistence type="predicted"/>
<gene>
    <name evidence="2" type="ORF">ACFQ16_04675</name>
</gene>
<evidence type="ECO:0000259" key="1">
    <source>
        <dbReference type="Pfam" id="PF04149"/>
    </source>
</evidence>
<dbReference type="EMBL" id="JBHTIW010000002">
    <property type="protein sequence ID" value="MFD0919032.1"/>
    <property type="molecule type" value="Genomic_DNA"/>
</dbReference>
<protein>
    <submittedName>
        <fullName evidence="2">DUF397 domain-containing protein</fullName>
    </submittedName>
</protein>